<dbReference type="GO" id="GO:0044773">
    <property type="term" value="P:mitotic DNA damage checkpoint signaling"/>
    <property type="evidence" value="ECO:0007669"/>
    <property type="project" value="TreeGrafter"/>
</dbReference>
<dbReference type="PANTHER" id="PTHR44167">
    <property type="entry name" value="OVARIAN-SPECIFIC SERINE/THREONINE-PROTEIN KINASE LOK-RELATED"/>
    <property type="match status" value="1"/>
</dbReference>
<sequence length="487" mass="53865">MAAPRQSRSRHSERLKQQKVRTRAEAQREVAMLRALKGAPAVVQLHEVMQEHTQFALILELLQGDSLQEEIEEYRAEKGLPAKRIRWLFYSVVQGLAEMHRRGIVHRNVEARNARMGVGGDLESLKLTDLSRAAPLSKQGRYMDVGIVGRFTHAAPELALQKAQSTTQMVYETAADMWSAGILLCELLTGISVPAAFGNLAEARQGGDMSVHSDFLVEGLECAPWWRPYDLQPEGAWEQQPFVSTPRFPGGSPSPRLSPQATPRAVSMSFQVTPRLTSRADSLELRSAPGTSSLGESSGVHLTDAKLVEELRAWVEEEVHAWLALAKAPLDEAAADLVYRLLEVDPAKRITAPEAMTHRWLNQRWLDVEDAEKSAHTVRVDHPGLPTQIDAQTGTITTSNASEDTEKLNAPITSSATSVDTDGEKQRKTVRYASTMRAANSMAIEELLEEEESQVQGEMASVQTPLPQLTWKGRFAQKLRGCFCCAC</sequence>
<evidence type="ECO:0000256" key="1">
    <source>
        <dbReference type="SAM" id="MobiDB-lite"/>
    </source>
</evidence>
<dbReference type="InterPro" id="IPR000719">
    <property type="entry name" value="Prot_kinase_dom"/>
</dbReference>
<dbReference type="InterPro" id="IPR011009">
    <property type="entry name" value="Kinase-like_dom_sf"/>
</dbReference>
<evidence type="ECO:0000313" key="4">
    <source>
        <dbReference type="Proteomes" id="UP001190700"/>
    </source>
</evidence>
<dbReference type="Gene3D" id="3.30.200.20">
    <property type="entry name" value="Phosphorylase Kinase, domain 1"/>
    <property type="match status" value="1"/>
</dbReference>
<dbReference type="GO" id="GO:0005524">
    <property type="term" value="F:ATP binding"/>
    <property type="evidence" value="ECO:0007669"/>
    <property type="project" value="InterPro"/>
</dbReference>
<gene>
    <name evidence="3" type="ORF">CYMTET_14537</name>
</gene>
<dbReference type="EMBL" id="LGRX02006098">
    <property type="protein sequence ID" value="KAK3277459.1"/>
    <property type="molecule type" value="Genomic_DNA"/>
</dbReference>
<dbReference type="GO" id="GO:0005634">
    <property type="term" value="C:nucleus"/>
    <property type="evidence" value="ECO:0007669"/>
    <property type="project" value="TreeGrafter"/>
</dbReference>
<dbReference type="GO" id="GO:0004674">
    <property type="term" value="F:protein serine/threonine kinase activity"/>
    <property type="evidence" value="ECO:0007669"/>
    <property type="project" value="TreeGrafter"/>
</dbReference>
<comment type="caution">
    <text evidence="3">The sequence shown here is derived from an EMBL/GenBank/DDBJ whole genome shotgun (WGS) entry which is preliminary data.</text>
</comment>
<dbReference type="SMART" id="SM00220">
    <property type="entry name" value="S_TKc"/>
    <property type="match status" value="1"/>
</dbReference>
<dbReference type="Pfam" id="PF00069">
    <property type="entry name" value="Pkinase"/>
    <property type="match status" value="1"/>
</dbReference>
<keyword evidence="4" id="KW-1185">Reference proteome</keyword>
<dbReference type="SUPFAM" id="SSF56112">
    <property type="entry name" value="Protein kinase-like (PK-like)"/>
    <property type="match status" value="1"/>
</dbReference>
<feature type="region of interest" description="Disordered" evidence="1">
    <location>
        <begin position="241"/>
        <end position="264"/>
    </location>
</feature>
<feature type="region of interest" description="Disordered" evidence="1">
    <location>
        <begin position="1"/>
        <end position="22"/>
    </location>
</feature>
<dbReference type="CDD" id="cd00180">
    <property type="entry name" value="PKc"/>
    <property type="match status" value="1"/>
</dbReference>
<reference evidence="3 4" key="1">
    <citation type="journal article" date="2015" name="Genome Biol. Evol.">
        <title>Comparative Genomics of a Bacterivorous Green Alga Reveals Evolutionary Causalities and Consequences of Phago-Mixotrophic Mode of Nutrition.</title>
        <authorList>
            <person name="Burns J.A."/>
            <person name="Paasch A."/>
            <person name="Narechania A."/>
            <person name="Kim E."/>
        </authorList>
    </citation>
    <scope>NUCLEOTIDE SEQUENCE [LARGE SCALE GENOMIC DNA]</scope>
    <source>
        <strain evidence="3 4">PLY_AMNH</strain>
    </source>
</reference>
<feature type="compositionally biased region" description="Basic and acidic residues" evidence="1">
    <location>
        <begin position="10"/>
        <end position="22"/>
    </location>
</feature>
<accession>A0AAE0LAA1</accession>
<organism evidence="3 4">
    <name type="scientific">Cymbomonas tetramitiformis</name>
    <dbReference type="NCBI Taxonomy" id="36881"/>
    <lineage>
        <taxon>Eukaryota</taxon>
        <taxon>Viridiplantae</taxon>
        <taxon>Chlorophyta</taxon>
        <taxon>Pyramimonadophyceae</taxon>
        <taxon>Pyramimonadales</taxon>
        <taxon>Pyramimonadaceae</taxon>
        <taxon>Cymbomonas</taxon>
    </lineage>
</organism>
<protein>
    <recommendedName>
        <fullName evidence="2">Protein kinase domain-containing protein</fullName>
    </recommendedName>
</protein>
<dbReference type="PROSITE" id="PS50011">
    <property type="entry name" value="PROTEIN_KINASE_DOM"/>
    <property type="match status" value="1"/>
</dbReference>
<dbReference type="Gene3D" id="1.10.510.10">
    <property type="entry name" value="Transferase(Phosphotransferase) domain 1"/>
    <property type="match status" value="2"/>
</dbReference>
<proteinExistence type="predicted"/>
<dbReference type="Proteomes" id="UP001190700">
    <property type="component" value="Unassembled WGS sequence"/>
</dbReference>
<name>A0AAE0LAA1_9CHLO</name>
<evidence type="ECO:0000313" key="3">
    <source>
        <dbReference type="EMBL" id="KAK3277459.1"/>
    </source>
</evidence>
<evidence type="ECO:0000259" key="2">
    <source>
        <dbReference type="PROSITE" id="PS50011"/>
    </source>
</evidence>
<dbReference type="PANTHER" id="PTHR44167:SF24">
    <property type="entry name" value="SERINE_THREONINE-PROTEIN KINASE CHK2"/>
    <property type="match status" value="1"/>
</dbReference>
<dbReference type="AlphaFoldDB" id="A0AAE0LAA1"/>
<feature type="domain" description="Protein kinase" evidence="2">
    <location>
        <begin position="1"/>
        <end position="361"/>
    </location>
</feature>